<dbReference type="Proteomes" id="UP000230505">
    <property type="component" value="Unassembled WGS sequence"/>
</dbReference>
<protein>
    <recommendedName>
        <fullName evidence="4">Fimbrial assembly protein</fullName>
    </recommendedName>
</protein>
<feature type="non-terminal residue" evidence="2">
    <location>
        <position position="1"/>
    </location>
</feature>
<reference evidence="3" key="1">
    <citation type="submission" date="2017-09" db="EMBL/GenBank/DDBJ databases">
        <title>Depth-based differentiation of microbial function through sediment-hosted aquifers and enrichment of novel symbionts in the deep terrestrial subsurface.</title>
        <authorList>
            <person name="Probst A.J."/>
            <person name="Ladd B."/>
            <person name="Jarett J.K."/>
            <person name="Geller-Mcgrath D.E."/>
            <person name="Sieber C.M.K."/>
            <person name="Emerson J.B."/>
            <person name="Anantharaman K."/>
            <person name="Thomas B.C."/>
            <person name="Malmstrom R."/>
            <person name="Stieglmeier M."/>
            <person name="Klingl A."/>
            <person name="Woyke T."/>
            <person name="Ryan C.M."/>
            <person name="Banfield J.F."/>
        </authorList>
    </citation>
    <scope>NUCLEOTIDE SEQUENCE [LARGE SCALE GENOMIC DNA]</scope>
</reference>
<keyword evidence="1" id="KW-0472">Membrane</keyword>
<gene>
    <name evidence="2" type="ORF">COZ78_02185</name>
</gene>
<feature type="transmembrane region" description="Helical" evidence="1">
    <location>
        <begin position="87"/>
        <end position="111"/>
    </location>
</feature>
<sequence length="252" mass="27926">RNLAALTARPEIKAASLAPEPTKQAKQEIRQEVKQEIKQEIKPAVKISQPAKVAPAAEIESEPAPLVLETNLIKGEIVSYFDWQKKIFTLVGAFLIPVFLVGVVYLGLMFYQRESQAKNLALVKKFNELTDEVKREETGAAQILSFQDELKVTSEVFGQHIYWTNFFKFLEDNTIKDVYFTGFAGDTGGGYSLNALANNYGNIAEQVNILKNNKKVTAVEAAGGELVSGDIDNATKVKFVLSFSILKSIFTE</sequence>
<name>A0A2M7IY24_9BACT</name>
<proteinExistence type="predicted"/>
<keyword evidence="1" id="KW-1133">Transmembrane helix</keyword>
<evidence type="ECO:0000313" key="2">
    <source>
        <dbReference type="EMBL" id="PIX03091.1"/>
    </source>
</evidence>
<comment type="caution">
    <text evidence="2">The sequence shown here is derived from an EMBL/GenBank/DDBJ whole genome shotgun (WGS) entry which is preliminary data.</text>
</comment>
<dbReference type="AlphaFoldDB" id="A0A2M7IY24"/>
<dbReference type="EMBL" id="PFHV01000059">
    <property type="protein sequence ID" value="PIX03091.1"/>
    <property type="molecule type" value="Genomic_DNA"/>
</dbReference>
<evidence type="ECO:0000313" key="3">
    <source>
        <dbReference type="Proteomes" id="UP000230505"/>
    </source>
</evidence>
<organism evidence="2 3">
    <name type="scientific">bacterium (Candidatus Gribaldobacteria) CG_4_8_14_3_um_filter_42_11</name>
    <dbReference type="NCBI Taxonomy" id="2014267"/>
    <lineage>
        <taxon>Bacteria</taxon>
        <taxon>Candidatus Gribaldobacteria</taxon>
    </lineage>
</organism>
<keyword evidence="1" id="KW-0812">Transmembrane</keyword>
<evidence type="ECO:0008006" key="4">
    <source>
        <dbReference type="Google" id="ProtNLM"/>
    </source>
</evidence>
<evidence type="ECO:0000256" key="1">
    <source>
        <dbReference type="SAM" id="Phobius"/>
    </source>
</evidence>
<accession>A0A2M7IY24</accession>